<evidence type="ECO:0000259" key="2">
    <source>
        <dbReference type="Pfam" id="PF19051"/>
    </source>
</evidence>
<evidence type="ECO:0000259" key="1">
    <source>
        <dbReference type="Pfam" id="PF01408"/>
    </source>
</evidence>
<dbReference type="InterPro" id="IPR050463">
    <property type="entry name" value="Gfo/Idh/MocA_oxidrdct_glycsds"/>
</dbReference>
<dbReference type="RefSeq" id="WP_099155487.1">
    <property type="nucleotide sequence ID" value="NZ_PDUD01000063.1"/>
</dbReference>
<dbReference type="PROSITE" id="PS51318">
    <property type="entry name" value="TAT"/>
    <property type="match status" value="1"/>
</dbReference>
<evidence type="ECO:0000313" key="3">
    <source>
        <dbReference type="EMBL" id="PHN01089.1"/>
    </source>
</evidence>
<dbReference type="EMBL" id="PDUD01000063">
    <property type="protein sequence ID" value="PHN01089.1"/>
    <property type="molecule type" value="Genomic_DNA"/>
</dbReference>
<dbReference type="GO" id="GO:0000166">
    <property type="term" value="F:nucleotide binding"/>
    <property type="evidence" value="ECO:0007669"/>
    <property type="project" value="InterPro"/>
</dbReference>
<dbReference type="InterPro" id="IPR006311">
    <property type="entry name" value="TAT_signal"/>
</dbReference>
<organism evidence="3 4">
    <name type="scientific">Flavilitoribacter nigricans (strain ATCC 23147 / DSM 23189 / NBRC 102662 / NCIMB 1420 / SS-2)</name>
    <name type="common">Lewinella nigricans</name>
    <dbReference type="NCBI Taxonomy" id="1122177"/>
    <lineage>
        <taxon>Bacteria</taxon>
        <taxon>Pseudomonadati</taxon>
        <taxon>Bacteroidota</taxon>
        <taxon>Saprospiria</taxon>
        <taxon>Saprospirales</taxon>
        <taxon>Lewinellaceae</taxon>
        <taxon>Flavilitoribacter</taxon>
    </lineage>
</organism>
<dbReference type="Gene3D" id="3.40.50.720">
    <property type="entry name" value="NAD(P)-binding Rossmann-like Domain"/>
    <property type="match status" value="1"/>
</dbReference>
<feature type="domain" description="Gfo/Idh/MocA-like oxidoreductase bacterial type C-terminal" evidence="2">
    <location>
        <begin position="208"/>
        <end position="426"/>
    </location>
</feature>
<dbReference type="PANTHER" id="PTHR43818">
    <property type="entry name" value="BCDNA.GH03377"/>
    <property type="match status" value="1"/>
</dbReference>
<proteinExistence type="predicted"/>
<dbReference type="AlphaFoldDB" id="A0A2D0MYX8"/>
<reference evidence="3 4" key="1">
    <citation type="submission" date="2017-10" db="EMBL/GenBank/DDBJ databases">
        <title>The draft genome sequence of Lewinella nigricans NBRC 102662.</title>
        <authorList>
            <person name="Wang K."/>
        </authorList>
    </citation>
    <scope>NUCLEOTIDE SEQUENCE [LARGE SCALE GENOMIC DNA]</scope>
    <source>
        <strain evidence="3 4">NBRC 102662</strain>
    </source>
</reference>
<dbReference type="Proteomes" id="UP000223913">
    <property type="component" value="Unassembled WGS sequence"/>
</dbReference>
<keyword evidence="4" id="KW-1185">Reference proteome</keyword>
<feature type="domain" description="Gfo/Idh/MocA-like oxidoreductase N-terminal" evidence="1">
    <location>
        <begin position="38"/>
        <end position="169"/>
    </location>
</feature>
<dbReference type="SUPFAM" id="SSF51735">
    <property type="entry name" value="NAD(P)-binding Rossmann-fold domains"/>
    <property type="match status" value="1"/>
</dbReference>
<dbReference type="InterPro" id="IPR000683">
    <property type="entry name" value="Gfo/Idh/MocA-like_OxRdtase_N"/>
</dbReference>
<dbReference type="SUPFAM" id="SSF55347">
    <property type="entry name" value="Glyceraldehyde-3-phosphate dehydrogenase-like, C-terminal domain"/>
    <property type="match status" value="1"/>
</dbReference>
<protein>
    <submittedName>
        <fullName evidence="3">Oxidoreductase</fullName>
    </submittedName>
</protein>
<dbReference type="Pfam" id="PF19051">
    <property type="entry name" value="GFO_IDH_MocA_C2"/>
    <property type="match status" value="1"/>
</dbReference>
<dbReference type="InterPro" id="IPR036291">
    <property type="entry name" value="NAD(P)-bd_dom_sf"/>
</dbReference>
<dbReference type="Pfam" id="PF01408">
    <property type="entry name" value="GFO_IDH_MocA"/>
    <property type="match status" value="1"/>
</dbReference>
<name>A0A2D0MYX8_FLAN2</name>
<dbReference type="PANTHER" id="PTHR43818:SF5">
    <property type="entry name" value="OXIDOREDUCTASE FAMILY PROTEIN"/>
    <property type="match status" value="1"/>
</dbReference>
<dbReference type="InterPro" id="IPR043906">
    <property type="entry name" value="Gfo/Idh/MocA_OxRdtase_bact_C"/>
</dbReference>
<dbReference type="Gene3D" id="3.30.360.10">
    <property type="entry name" value="Dihydrodipicolinate Reductase, domain 2"/>
    <property type="match status" value="1"/>
</dbReference>
<sequence>MALSRRKFLKQTALTAGAISIVPRYVLGKGFVPPSDKINIGMIGLGKQSRGLASRFLQQTEAQIVAGCDVWTTKMKWFQDHVSSVYAEHREKADFKGVDVYRDYQQLIDRPDIDAVIVATPDHWHAIPSIAAMEAGKDVYCEKPLTHTIAEGREMAKAAKRTGRIVQTGSMQRSREGFRKACQLVRNGYLGKIEKVLVNVGDPARDYDLPAEPKPAEVDWDLWCGPAPMLAYNHRLAPSSNDVDFWPDWRLFKEVGGGILCDWGAHMFDIAQWGLGMDHTGPVEFIPPEDPKAVRGLKMRYANGVEMVHEDFGRGWAVRFIGSEGSIDVSRQFLESTPENIVTAELKASDDKLYVSDNHYTDWLNGIKNRTQPICDVETGHRSASVCNLANIAYWLNRPLQWDPKKEKFIKDKEANKLRKKKNRSSF</sequence>
<gene>
    <name evidence="3" type="ORF">CRP01_38780</name>
</gene>
<comment type="caution">
    <text evidence="3">The sequence shown here is derived from an EMBL/GenBank/DDBJ whole genome shotgun (WGS) entry which is preliminary data.</text>
</comment>
<dbReference type="InterPro" id="IPR019546">
    <property type="entry name" value="TAT_signal_bac_arc"/>
</dbReference>
<dbReference type="NCBIfam" id="TIGR01409">
    <property type="entry name" value="TAT_signal_seq"/>
    <property type="match status" value="1"/>
</dbReference>
<accession>A0A2D0MYX8</accession>
<evidence type="ECO:0000313" key="4">
    <source>
        <dbReference type="Proteomes" id="UP000223913"/>
    </source>
</evidence>
<dbReference type="OrthoDB" id="726883at2"/>